<feature type="region of interest" description="Disordered" evidence="1">
    <location>
        <begin position="35"/>
        <end position="58"/>
    </location>
</feature>
<comment type="caution">
    <text evidence="3">The sequence shown here is derived from an EMBL/GenBank/DDBJ whole genome shotgun (WGS) entry which is preliminary data.</text>
</comment>
<accession>A0ABU7X2G8</accession>
<dbReference type="InterPro" id="IPR029058">
    <property type="entry name" value="AB_hydrolase_fold"/>
</dbReference>
<proteinExistence type="predicted"/>
<dbReference type="RefSeq" id="WP_331789053.1">
    <property type="nucleotide sequence ID" value="NZ_JAVFKM010000021.1"/>
</dbReference>
<protein>
    <recommendedName>
        <fullName evidence="5">Secretory lipase</fullName>
    </recommendedName>
</protein>
<evidence type="ECO:0000256" key="2">
    <source>
        <dbReference type="SAM" id="SignalP"/>
    </source>
</evidence>
<dbReference type="SUPFAM" id="SSF53474">
    <property type="entry name" value="alpha/beta-Hydrolases"/>
    <property type="match status" value="1"/>
</dbReference>
<dbReference type="PROSITE" id="PS51257">
    <property type="entry name" value="PROKAR_LIPOPROTEIN"/>
    <property type="match status" value="1"/>
</dbReference>
<keyword evidence="2" id="KW-0732">Signal</keyword>
<dbReference type="Proteomes" id="UP001348265">
    <property type="component" value="Unassembled WGS sequence"/>
</dbReference>
<dbReference type="EMBL" id="JAVFKM010000021">
    <property type="protein sequence ID" value="MEF3117696.1"/>
    <property type="molecule type" value="Genomic_DNA"/>
</dbReference>
<evidence type="ECO:0008006" key="5">
    <source>
        <dbReference type="Google" id="ProtNLM"/>
    </source>
</evidence>
<sequence length="439" mass="46798">MIFTRIRRGWSAAPGVLVLGCAAAVLATGTVATTTASAMSESPGPRTGTGTTNATPTPTRTAATAGLDAVEQRSVPGSIVSVTLVADLDAKGVADRLEKAGIDAAQVRYGVRAHRVVYRTRGLRGEPTTASQLVAVPKNGKRALQTVSWLHGTTVYRGDVASVNEQSTDRAAVLLFASTGRAVSAPDYLGLGEGPGIHPYGHPQATVTASVDALRAARATVRREQRTFDRNVLVSGFSQGGPATMMVGRALQRGADPYFRLGALAPIAGPFDLSGFEAAAADDEVVRSSLYLAYFATAWDRMYGLYDTPGQAFRAPYDKTVDSLFDGDHRASEIAAALPATSKELFTPEFLDTVRSPRGKLRRQLEALDTTCDWRPEVPVHLYHAKGDKDVAFENARHCERQLTANGAAHRLTDVGDVDHNGTVRKALPLVIRQFDTAL</sequence>
<gene>
    <name evidence="3" type="ORF">RB636_31470</name>
</gene>
<dbReference type="InterPro" id="IPR005152">
    <property type="entry name" value="Lipase_secreted"/>
</dbReference>
<dbReference type="PANTHER" id="PTHR34853">
    <property type="match status" value="1"/>
</dbReference>
<evidence type="ECO:0000313" key="3">
    <source>
        <dbReference type="EMBL" id="MEF3117696.1"/>
    </source>
</evidence>
<evidence type="ECO:0000256" key="1">
    <source>
        <dbReference type="SAM" id="MobiDB-lite"/>
    </source>
</evidence>
<feature type="chain" id="PRO_5045805670" description="Secretory lipase" evidence="2">
    <location>
        <begin position="28"/>
        <end position="439"/>
    </location>
</feature>
<dbReference type="PANTHER" id="PTHR34853:SF1">
    <property type="entry name" value="LIPASE 5"/>
    <property type="match status" value="1"/>
</dbReference>
<dbReference type="PIRSF" id="PIRSF029171">
    <property type="entry name" value="Esterase_LipA"/>
    <property type="match status" value="1"/>
</dbReference>
<organism evidence="3 4">
    <name type="scientific">Streptomyces chrestomyceticus</name>
    <dbReference type="NCBI Taxonomy" id="68185"/>
    <lineage>
        <taxon>Bacteria</taxon>
        <taxon>Bacillati</taxon>
        <taxon>Actinomycetota</taxon>
        <taxon>Actinomycetes</taxon>
        <taxon>Kitasatosporales</taxon>
        <taxon>Streptomycetaceae</taxon>
        <taxon>Streptomyces</taxon>
    </lineage>
</organism>
<dbReference type="Gene3D" id="3.40.50.1820">
    <property type="entry name" value="alpha/beta hydrolase"/>
    <property type="match status" value="1"/>
</dbReference>
<keyword evidence="4" id="KW-1185">Reference proteome</keyword>
<reference evidence="3 4" key="1">
    <citation type="submission" date="2023-08" db="EMBL/GenBank/DDBJ databases">
        <authorList>
            <person name="Sharma P."/>
            <person name="Verma V."/>
            <person name="Mohan M.K."/>
            <person name="Dubey A.K."/>
        </authorList>
    </citation>
    <scope>NUCLEOTIDE SEQUENCE [LARGE SCALE GENOMIC DNA]</scope>
    <source>
        <strain evidence="3 4">ADP4</strain>
    </source>
</reference>
<evidence type="ECO:0000313" key="4">
    <source>
        <dbReference type="Proteomes" id="UP001348265"/>
    </source>
</evidence>
<name>A0ABU7X2G8_9ACTN</name>
<dbReference type="Gene3D" id="1.10.260.160">
    <property type="match status" value="1"/>
</dbReference>
<feature type="signal peptide" evidence="2">
    <location>
        <begin position="1"/>
        <end position="27"/>
    </location>
</feature>